<gene>
    <name evidence="8" type="ORF">PS396_01885</name>
</gene>
<evidence type="ECO:0000313" key="9">
    <source>
        <dbReference type="Proteomes" id="UP001335665"/>
    </source>
</evidence>
<feature type="compositionally biased region" description="Basic and acidic residues" evidence="5">
    <location>
        <begin position="150"/>
        <end position="166"/>
    </location>
</feature>
<dbReference type="Pfam" id="PF17966">
    <property type="entry name" value="Muc_B2"/>
    <property type="match status" value="1"/>
</dbReference>
<feature type="region of interest" description="Disordered" evidence="5">
    <location>
        <begin position="146"/>
        <end position="166"/>
    </location>
</feature>
<evidence type="ECO:0000256" key="6">
    <source>
        <dbReference type="SAM" id="Phobius"/>
    </source>
</evidence>
<evidence type="ECO:0000256" key="1">
    <source>
        <dbReference type="ARBA" id="ARBA00022512"/>
    </source>
</evidence>
<feature type="compositionally biased region" description="Low complexity" evidence="5">
    <location>
        <begin position="239"/>
        <end position="274"/>
    </location>
</feature>
<proteinExistence type="predicted"/>
<sequence length="314" mass="33099">MVYRGTKDGVKTYEAVNGSPEHTAKYQQTVTFTRRAVIDKVMKKVLSYTDWVAKKAGMDAVASQSPDTVGYDEVDKPQVDGVTVDPNSAQTDLGTITVTYVAKSSQPTTPKNLETPTSPTNPTTPSSKTYKTTVKYVDQDGHELLPSVDGQKDLKPGEGFDNAGAKKDVITIPDGTQYKLVKHTNVTGQATAQGAMTVYVYEKVTTPTPGQATTPSHTKTPDQTGTLAQPTTPQPAPQPDQSQPTPSATPEPTVQTVAPAPAKTTATAKETPTQSAARQLPQTGNAKGATLAASILGVMGAVLGLGLGKKRHHE</sequence>
<dbReference type="PROSITE" id="PS50847">
    <property type="entry name" value="GRAM_POS_ANCHORING"/>
    <property type="match status" value="1"/>
</dbReference>
<feature type="compositionally biased region" description="Polar residues" evidence="5">
    <location>
        <begin position="275"/>
        <end position="285"/>
    </location>
</feature>
<evidence type="ECO:0000256" key="2">
    <source>
        <dbReference type="ARBA" id="ARBA00022525"/>
    </source>
</evidence>
<feature type="compositionally biased region" description="Low complexity" evidence="5">
    <location>
        <begin position="115"/>
        <end position="130"/>
    </location>
</feature>
<evidence type="ECO:0000259" key="7">
    <source>
        <dbReference type="PROSITE" id="PS50847"/>
    </source>
</evidence>
<name>A0ABU7SR86_9LACO</name>
<feature type="transmembrane region" description="Helical" evidence="6">
    <location>
        <begin position="288"/>
        <end position="308"/>
    </location>
</feature>
<dbReference type="InterPro" id="IPR019931">
    <property type="entry name" value="LPXTG_anchor"/>
</dbReference>
<comment type="caution">
    <text evidence="8">The sequence shown here is derived from an EMBL/GenBank/DDBJ whole genome shotgun (WGS) entry which is preliminary data.</text>
</comment>
<evidence type="ECO:0000313" key="8">
    <source>
        <dbReference type="EMBL" id="MEE6700564.1"/>
    </source>
</evidence>
<organism evidence="8 9">
    <name type="scientific">Limosilactobacillus pontis</name>
    <dbReference type="NCBI Taxonomy" id="35787"/>
    <lineage>
        <taxon>Bacteria</taxon>
        <taxon>Bacillati</taxon>
        <taxon>Bacillota</taxon>
        <taxon>Bacilli</taxon>
        <taxon>Lactobacillales</taxon>
        <taxon>Lactobacillaceae</taxon>
        <taxon>Limosilactobacillus</taxon>
    </lineage>
</organism>
<dbReference type="Proteomes" id="UP001335665">
    <property type="component" value="Unassembled WGS sequence"/>
</dbReference>
<dbReference type="Pfam" id="PF00746">
    <property type="entry name" value="Gram_pos_anchor"/>
    <property type="match status" value="1"/>
</dbReference>
<feature type="compositionally biased region" description="Polar residues" evidence="5">
    <location>
        <begin position="103"/>
        <end position="114"/>
    </location>
</feature>
<evidence type="ECO:0000256" key="4">
    <source>
        <dbReference type="ARBA" id="ARBA00023088"/>
    </source>
</evidence>
<keyword evidence="6" id="KW-1133">Transmembrane helix</keyword>
<dbReference type="Gene3D" id="3.10.20.320">
    <property type="entry name" value="Putative peptidoglycan bound protein (lpxtg motif)"/>
    <property type="match status" value="1"/>
</dbReference>
<keyword evidence="4" id="KW-0572">Peptidoglycan-anchor</keyword>
<protein>
    <submittedName>
        <fullName evidence="8">LPXTG cell wall anchor domain-containing protein</fullName>
    </submittedName>
</protein>
<keyword evidence="2" id="KW-0964">Secreted</keyword>
<accession>A0ABU7SR86</accession>
<evidence type="ECO:0000256" key="3">
    <source>
        <dbReference type="ARBA" id="ARBA00022729"/>
    </source>
</evidence>
<dbReference type="InterPro" id="IPR041495">
    <property type="entry name" value="Mub_B2"/>
</dbReference>
<reference evidence="8 9" key="1">
    <citation type="submission" date="2023-02" db="EMBL/GenBank/DDBJ databases">
        <title>The predominant lactic acid bacteria and yeasts involved in the spontaneous fermentation of millet during the production of the traditional porridge Hausa koko in Ghana.</title>
        <authorList>
            <person name="Atter A."/>
            <person name="Diaz M."/>
        </authorList>
    </citation>
    <scope>NUCLEOTIDE SEQUENCE [LARGE SCALE GENOMIC DNA]</scope>
    <source>
        <strain evidence="8 9">FI11552</strain>
    </source>
</reference>
<dbReference type="NCBIfam" id="TIGR01167">
    <property type="entry name" value="LPXTG_anchor"/>
    <property type="match status" value="1"/>
</dbReference>
<dbReference type="EMBL" id="JAQSFA010000003">
    <property type="protein sequence ID" value="MEE6700564.1"/>
    <property type="molecule type" value="Genomic_DNA"/>
</dbReference>
<feature type="domain" description="Gram-positive cocci surface proteins LPxTG" evidence="7">
    <location>
        <begin position="280"/>
        <end position="314"/>
    </location>
</feature>
<keyword evidence="6" id="KW-0812">Transmembrane</keyword>
<keyword evidence="6" id="KW-0472">Membrane</keyword>
<keyword evidence="3" id="KW-0732">Signal</keyword>
<feature type="region of interest" description="Disordered" evidence="5">
    <location>
        <begin position="206"/>
        <end position="285"/>
    </location>
</feature>
<feature type="region of interest" description="Disordered" evidence="5">
    <location>
        <begin position="103"/>
        <end position="130"/>
    </location>
</feature>
<feature type="compositionally biased region" description="Polar residues" evidence="5">
    <location>
        <begin position="206"/>
        <end position="222"/>
    </location>
</feature>
<keyword evidence="1" id="KW-0134">Cell wall</keyword>
<keyword evidence="9" id="KW-1185">Reference proteome</keyword>
<dbReference type="Gene3D" id="2.60.40.4300">
    <property type="match status" value="1"/>
</dbReference>
<evidence type="ECO:0000256" key="5">
    <source>
        <dbReference type="SAM" id="MobiDB-lite"/>
    </source>
</evidence>